<protein>
    <submittedName>
        <fullName evidence="5">CBS domain-containing protein</fullName>
    </submittedName>
</protein>
<feature type="domain" description="CBS" evidence="4">
    <location>
        <begin position="107"/>
        <end position="163"/>
    </location>
</feature>
<evidence type="ECO:0000256" key="1">
    <source>
        <dbReference type="ARBA" id="ARBA00023122"/>
    </source>
</evidence>
<accession>A0A5R8Z4Z0</accession>
<keyword evidence="1 2" id="KW-0129">CBS domain</keyword>
<dbReference type="InterPro" id="IPR000644">
    <property type="entry name" value="CBS_dom"/>
</dbReference>
<sequence length="283" mass="30518">MSSQAMSGDSSGFTVTSTRLITSAAVMASMVIVVHLPRAAHPALCRGTRVCHLHRTPGRGRAQVPNVPSCGDLRPGGHRAARVRMETAKVERSTLRWEVAMLAGEVMSSPVITLGRGDTVRRAIRVLYDHDITAAPVLGDHGELVGMVSEIDLLCGAFTPGLSGPATVADVMSRQVSTVEETTDTAVLTDLMIARRIKSVPVLRDERVVGMVSRRDLMALLARSDAELRDAVLAALRERYPSETWEVSVRNGEIDLRGPEGQGPEHVADLLERAVPGVRPARR</sequence>
<gene>
    <name evidence="5" type="ORF">FED44_13570</name>
</gene>
<comment type="caution">
    <text evidence="5">The sequence shown here is derived from an EMBL/GenBank/DDBJ whole genome shotgun (WGS) entry which is preliminary data.</text>
</comment>
<dbReference type="Gene3D" id="3.10.580.10">
    <property type="entry name" value="CBS-domain"/>
    <property type="match status" value="1"/>
</dbReference>
<dbReference type="SMART" id="SM00116">
    <property type="entry name" value="CBS"/>
    <property type="match status" value="2"/>
</dbReference>
<dbReference type="PANTHER" id="PTHR43080:SF26">
    <property type="entry name" value="REGULATORY PROTEIN"/>
    <property type="match status" value="1"/>
</dbReference>
<evidence type="ECO:0000259" key="4">
    <source>
        <dbReference type="PROSITE" id="PS51371"/>
    </source>
</evidence>
<dbReference type="PANTHER" id="PTHR43080">
    <property type="entry name" value="CBS DOMAIN-CONTAINING PROTEIN CBSX3, MITOCHONDRIAL"/>
    <property type="match status" value="1"/>
</dbReference>
<reference evidence="5" key="1">
    <citation type="submission" date="2019-05" db="EMBL/GenBank/DDBJ databases">
        <title>Isolation, diversity and antifungal activity of Actinobacteria from wheat.</title>
        <authorList>
            <person name="Yu B."/>
        </authorList>
    </citation>
    <scope>NUCLEOTIDE SEQUENCE [LARGE SCALE GENOMIC DNA]</scope>
    <source>
        <strain evidence="5">NEAU-HEGS1-5</strain>
    </source>
</reference>
<evidence type="ECO:0000313" key="6">
    <source>
        <dbReference type="Proteomes" id="UP000309033"/>
    </source>
</evidence>
<keyword evidence="3" id="KW-0812">Transmembrane</keyword>
<evidence type="ECO:0000313" key="5">
    <source>
        <dbReference type="EMBL" id="TLP60878.1"/>
    </source>
</evidence>
<dbReference type="InterPro" id="IPR051257">
    <property type="entry name" value="Diverse_CBS-Domain"/>
</dbReference>
<keyword evidence="3" id="KW-0472">Membrane</keyword>
<feature type="transmembrane region" description="Helical" evidence="3">
    <location>
        <begin position="20"/>
        <end position="40"/>
    </location>
</feature>
<feature type="domain" description="CBS" evidence="4">
    <location>
        <begin position="172"/>
        <end position="227"/>
    </location>
</feature>
<name>A0A5R8Z4Z0_9ACTN</name>
<dbReference type="SUPFAM" id="SSF54631">
    <property type="entry name" value="CBS-domain pair"/>
    <property type="match status" value="1"/>
</dbReference>
<dbReference type="Pfam" id="PF00571">
    <property type="entry name" value="CBS"/>
    <property type="match status" value="2"/>
</dbReference>
<evidence type="ECO:0000256" key="3">
    <source>
        <dbReference type="SAM" id="Phobius"/>
    </source>
</evidence>
<organism evidence="5 6">
    <name type="scientific">Microbispora triticiradicis</name>
    <dbReference type="NCBI Taxonomy" id="2200763"/>
    <lineage>
        <taxon>Bacteria</taxon>
        <taxon>Bacillati</taxon>
        <taxon>Actinomycetota</taxon>
        <taxon>Actinomycetes</taxon>
        <taxon>Streptosporangiales</taxon>
        <taxon>Streptosporangiaceae</taxon>
        <taxon>Microbispora</taxon>
    </lineage>
</organism>
<dbReference type="EMBL" id="VANP01000004">
    <property type="protein sequence ID" value="TLP60878.1"/>
    <property type="molecule type" value="Genomic_DNA"/>
</dbReference>
<dbReference type="InterPro" id="IPR046342">
    <property type="entry name" value="CBS_dom_sf"/>
</dbReference>
<dbReference type="PROSITE" id="PS51371">
    <property type="entry name" value="CBS"/>
    <property type="match status" value="2"/>
</dbReference>
<dbReference type="OrthoDB" id="9799454at2"/>
<dbReference type="AlphaFoldDB" id="A0A5R8Z4Z0"/>
<dbReference type="Proteomes" id="UP000309033">
    <property type="component" value="Unassembled WGS sequence"/>
</dbReference>
<proteinExistence type="predicted"/>
<keyword evidence="6" id="KW-1185">Reference proteome</keyword>
<evidence type="ECO:0000256" key="2">
    <source>
        <dbReference type="PROSITE-ProRule" id="PRU00703"/>
    </source>
</evidence>
<keyword evidence="3" id="KW-1133">Transmembrane helix</keyword>